<dbReference type="OrthoDB" id="8949317at2759"/>
<dbReference type="PANTHER" id="PTHR10424">
    <property type="entry name" value="VIRAL ENVELOPE PROTEIN"/>
    <property type="match status" value="1"/>
</dbReference>
<dbReference type="PANTHER" id="PTHR10424:SF68">
    <property type="entry name" value="ENDOGENOUS RETROVIRUS GROUP 3 MEMBER 1 ENV POLYPROTEIN"/>
    <property type="match status" value="1"/>
</dbReference>
<evidence type="ECO:0008006" key="4">
    <source>
        <dbReference type="Google" id="ProtNLM"/>
    </source>
</evidence>
<keyword evidence="1" id="KW-0812">Transmembrane</keyword>
<comment type="caution">
    <text evidence="2">The sequence shown here is derived from an EMBL/GenBank/DDBJ whole genome shotgun (WGS) entry which is preliminary data.</text>
</comment>
<keyword evidence="1" id="KW-1133">Transmembrane helix</keyword>
<protein>
    <recommendedName>
        <fullName evidence="4">Envelope glycoprotein</fullName>
    </recommendedName>
</protein>
<dbReference type="EMBL" id="SWJQ01000385">
    <property type="protein sequence ID" value="TRZ15079.1"/>
    <property type="molecule type" value="Genomic_DNA"/>
</dbReference>
<organism evidence="2 3">
    <name type="scientific">Zosterops borbonicus</name>
    <dbReference type="NCBI Taxonomy" id="364589"/>
    <lineage>
        <taxon>Eukaryota</taxon>
        <taxon>Metazoa</taxon>
        <taxon>Chordata</taxon>
        <taxon>Craniata</taxon>
        <taxon>Vertebrata</taxon>
        <taxon>Euteleostomi</taxon>
        <taxon>Archelosauria</taxon>
        <taxon>Archosauria</taxon>
        <taxon>Dinosauria</taxon>
        <taxon>Saurischia</taxon>
        <taxon>Theropoda</taxon>
        <taxon>Coelurosauria</taxon>
        <taxon>Aves</taxon>
        <taxon>Neognathae</taxon>
        <taxon>Neoaves</taxon>
        <taxon>Telluraves</taxon>
        <taxon>Australaves</taxon>
        <taxon>Passeriformes</taxon>
        <taxon>Sylvioidea</taxon>
        <taxon>Zosteropidae</taxon>
        <taxon>Zosterops</taxon>
    </lineage>
</organism>
<dbReference type="Proteomes" id="UP000796761">
    <property type="component" value="Unassembled WGS sequence"/>
</dbReference>
<evidence type="ECO:0000313" key="2">
    <source>
        <dbReference type="EMBL" id="TRZ15079.1"/>
    </source>
</evidence>
<dbReference type="SUPFAM" id="SSF58069">
    <property type="entry name" value="Virus ectodomain"/>
    <property type="match status" value="1"/>
</dbReference>
<feature type="transmembrane region" description="Helical" evidence="1">
    <location>
        <begin position="148"/>
        <end position="174"/>
    </location>
</feature>
<dbReference type="AlphaFoldDB" id="A0A8K1LIC8"/>
<proteinExistence type="predicted"/>
<evidence type="ECO:0000256" key="1">
    <source>
        <dbReference type="SAM" id="Phobius"/>
    </source>
</evidence>
<evidence type="ECO:0000313" key="3">
    <source>
        <dbReference type="Proteomes" id="UP000796761"/>
    </source>
</evidence>
<dbReference type="InterPro" id="IPR018154">
    <property type="entry name" value="TLV/ENV_coat_polyprotein"/>
</dbReference>
<name>A0A8K1LIC8_9PASS</name>
<reference evidence="2" key="1">
    <citation type="submission" date="2019-04" db="EMBL/GenBank/DDBJ databases">
        <title>Genome assembly of Zosterops borbonicus 15179.</title>
        <authorList>
            <person name="Leroy T."/>
            <person name="Anselmetti Y."/>
            <person name="Tilak M.-K."/>
            <person name="Nabholz B."/>
        </authorList>
    </citation>
    <scope>NUCLEOTIDE SEQUENCE</scope>
    <source>
        <strain evidence="2">HGM_15179</strain>
        <tissue evidence="2">Muscle</tissue>
    </source>
</reference>
<sequence>MAEIWPWEGILLSPQNILKVSEKETPGPDPRPEEEEEVWSLRSESLVEVITKQSSLAIDLFSAQSHQMRTMIYQNRLALDYLLAEEGGVCGKFNSSECCVEIDDHSEAIKNITTNIRKLAHVPVQRWTPMFKSNWWDALFNGEWWKKALLIVGIALTSVIFLPCIISCLIRLIMTIVENSIEKLSDEKIEQIKLVRLKEQQKNPETAEKVHKKYQHLKKMYQMYEEMV</sequence>
<gene>
    <name evidence="2" type="ORF">HGM15179_012059</name>
</gene>
<accession>A0A8K1LIC8</accession>
<keyword evidence="3" id="KW-1185">Reference proteome</keyword>
<dbReference type="Gene3D" id="1.10.287.210">
    <property type="match status" value="1"/>
</dbReference>
<dbReference type="Pfam" id="PF00429">
    <property type="entry name" value="TLV_coat"/>
    <property type="match status" value="1"/>
</dbReference>
<keyword evidence="1" id="KW-0472">Membrane</keyword>